<dbReference type="Proteomes" id="UP001621512">
    <property type="component" value="Chromosome"/>
</dbReference>
<evidence type="ECO:0000256" key="1">
    <source>
        <dbReference type="SAM" id="Phobius"/>
    </source>
</evidence>
<evidence type="ECO:0000313" key="4">
    <source>
        <dbReference type="Proteomes" id="UP001621512"/>
    </source>
</evidence>
<protein>
    <recommendedName>
        <fullName evidence="2">Novel STAND NTPase 1 domain-containing protein</fullName>
    </recommendedName>
</protein>
<dbReference type="RefSeq" id="WP_405505158.1">
    <property type="nucleotide sequence ID" value="NZ_CP108341.1"/>
</dbReference>
<feature type="domain" description="Novel STAND NTPase 1" evidence="2">
    <location>
        <begin position="2"/>
        <end position="262"/>
    </location>
</feature>
<proteinExistence type="predicted"/>
<sequence>MQLEETVAAEPATARTLLALVVALASVPAEDKRLRVLATLRSACLDDLVEPATAHVLSDCAQIVAPLGRTGLLGAIEGPASRVPGLTLDPGLAERIVDDAENEPGHLPMVEFALTELWSLQAGVRLTHSGYEALGGVTGALSTHAEKRVGEVIAEHGEDPVRRLFVQLARPDDGGGFTRRPARLADLPPGQRAAAEALAVRTRFLRITQGDDGAVVADLAHEALTRKWEQLRVWLEESRRFRTWQEQVREQRALWEEEFRDPGRLLRGVALETALSRSRSRPEDVSAVEREFIQRSVRHRRRGLRRWRAGAATVALLLVVSVVLAVQFGRSSAARAEQLRQQASQALAAEAGTLSGQSPSTSLQLSLAALNNADTPAARQAVLDRYLAMRSVVGQRRNAWAGSLSYLVASAGGDTVVSVSNVGDTVVWRDWAIGGFTRSTLDLPVADASALELSDDGCLLAAVVADRVAVRPTGCPGRWRSQVLRLPRGSGAVDSVDNLDFDAEGRLLLAYETSSGRERDASHVVLWDRGQGKPPRARSVPLPGRLGISEARLLPQGQGVVLLTGTPDEDWDQARAWSLDGDRLLRAPVKHAADLLPDGRILVEQLDRPVAVHDAVTGRRVRGLSGSTASGIDMTGCCLVDSAQAEQQEAGTIDLLAFTPWDDGRRYYTTVPTDREAETFHDVQPVVKRVSANRIRVLLPAGSDLLVVEAEPAAGESLRPRGGSTPSVPDRRGRFRLVFTSNRELQLVGRAREFRSVRVPALGTLLQGAVFTSSGRRAVVWDAFGVWSYSVPALKDRVTLVRSTSLGDIVPLEGDRLAVITDAGLEWIDAATGERLADPVRAVRRDCVRVGCSLAAIPKHPDHVSVLADGVLRIRDLSQGRLVGRPLELGARVARGSGRHVVFGPDGRTVALVSASSDTVSLRNVAGGGWLGRRLEEPGVAEIVDFSEQGLLLQDTAGRIRFWDLRSALSLRLNLPPRGAGGQWHSAEAWRLDEDGASAVFGGGEQLAVPLDPNRWLRTLCARAHADRDFLQEELREAPAGMETTAPCAAHRKGVAGR</sequence>
<keyword evidence="1" id="KW-1133">Transmembrane helix</keyword>
<reference evidence="3 4" key="1">
    <citation type="submission" date="2022-10" db="EMBL/GenBank/DDBJ databases">
        <title>The complete genomes of actinobacterial strains from the NBC collection.</title>
        <authorList>
            <person name="Joergensen T.S."/>
            <person name="Alvarez Arevalo M."/>
            <person name="Sterndorff E.B."/>
            <person name="Faurdal D."/>
            <person name="Vuksanovic O."/>
            <person name="Mourched A.-S."/>
            <person name="Charusanti P."/>
            <person name="Shaw S."/>
            <person name="Blin K."/>
            <person name="Weber T."/>
        </authorList>
    </citation>
    <scope>NUCLEOTIDE SEQUENCE [LARGE SCALE GENOMIC DNA]</scope>
    <source>
        <strain evidence="3 4">NBC_00017</strain>
    </source>
</reference>
<dbReference type="SUPFAM" id="SSF82171">
    <property type="entry name" value="DPP6 N-terminal domain-like"/>
    <property type="match status" value="1"/>
</dbReference>
<organism evidence="3 4">
    <name type="scientific">Streptomyces purpurascens</name>
    <dbReference type="NCBI Taxonomy" id="1924"/>
    <lineage>
        <taxon>Bacteria</taxon>
        <taxon>Bacillati</taxon>
        <taxon>Actinomycetota</taxon>
        <taxon>Actinomycetes</taxon>
        <taxon>Kitasatosporales</taxon>
        <taxon>Streptomycetaceae</taxon>
        <taxon>Streptomyces</taxon>
    </lineage>
</organism>
<keyword evidence="4" id="KW-1185">Reference proteome</keyword>
<dbReference type="InterPro" id="IPR015943">
    <property type="entry name" value="WD40/YVTN_repeat-like_dom_sf"/>
</dbReference>
<dbReference type="InterPro" id="IPR049052">
    <property type="entry name" value="nSTAND1"/>
</dbReference>
<keyword evidence="1" id="KW-0812">Transmembrane</keyword>
<dbReference type="Pfam" id="PF20703">
    <property type="entry name" value="nSTAND1"/>
    <property type="match status" value="1"/>
</dbReference>
<evidence type="ECO:0000259" key="2">
    <source>
        <dbReference type="Pfam" id="PF20703"/>
    </source>
</evidence>
<evidence type="ECO:0000313" key="3">
    <source>
        <dbReference type="EMBL" id="WTW26291.1"/>
    </source>
</evidence>
<dbReference type="Gene3D" id="2.130.10.10">
    <property type="entry name" value="YVTN repeat-like/Quinoprotein amine dehydrogenase"/>
    <property type="match status" value="1"/>
</dbReference>
<accession>A0ABZ1MEF0</accession>
<keyword evidence="1" id="KW-0472">Membrane</keyword>
<dbReference type="EMBL" id="CP108341">
    <property type="protein sequence ID" value="WTW26291.1"/>
    <property type="molecule type" value="Genomic_DNA"/>
</dbReference>
<feature type="transmembrane region" description="Helical" evidence="1">
    <location>
        <begin position="307"/>
        <end position="328"/>
    </location>
</feature>
<name>A0ABZ1MEF0_STREF</name>
<gene>
    <name evidence="3" type="ORF">OHU35_09710</name>
</gene>